<evidence type="ECO:0000313" key="2">
    <source>
        <dbReference type="EMBL" id="CAK93057.1"/>
    </source>
</evidence>
<accession>A0ECP0</accession>
<evidence type="ECO:0008006" key="4">
    <source>
        <dbReference type="Google" id="ProtNLM"/>
    </source>
</evidence>
<evidence type="ECO:0000313" key="3">
    <source>
        <dbReference type="Proteomes" id="UP000000600"/>
    </source>
</evidence>
<dbReference type="RefSeq" id="XP_001460454.1">
    <property type="nucleotide sequence ID" value="XM_001460417.1"/>
</dbReference>
<dbReference type="EMBL" id="CT868671">
    <property type="protein sequence ID" value="CAK93057.1"/>
    <property type="molecule type" value="Genomic_DNA"/>
</dbReference>
<dbReference type="Proteomes" id="UP000000600">
    <property type="component" value="Unassembled WGS sequence"/>
</dbReference>
<keyword evidence="1" id="KW-1133">Transmembrane helix</keyword>
<name>A0ECP0_PARTE</name>
<evidence type="ECO:0000256" key="1">
    <source>
        <dbReference type="SAM" id="Phobius"/>
    </source>
</evidence>
<reference evidence="2 3" key="1">
    <citation type="journal article" date="2006" name="Nature">
        <title>Global trends of whole-genome duplications revealed by the ciliate Paramecium tetraurelia.</title>
        <authorList>
            <consortium name="Genoscope"/>
            <person name="Aury J.-M."/>
            <person name="Jaillon O."/>
            <person name="Duret L."/>
            <person name="Noel B."/>
            <person name="Jubin C."/>
            <person name="Porcel B.M."/>
            <person name="Segurens B."/>
            <person name="Daubin V."/>
            <person name="Anthouard V."/>
            <person name="Aiach N."/>
            <person name="Arnaiz O."/>
            <person name="Billaut A."/>
            <person name="Beisson J."/>
            <person name="Blanc I."/>
            <person name="Bouhouche K."/>
            <person name="Camara F."/>
            <person name="Duharcourt S."/>
            <person name="Guigo R."/>
            <person name="Gogendeau D."/>
            <person name="Katinka M."/>
            <person name="Keller A.-M."/>
            <person name="Kissmehl R."/>
            <person name="Klotz C."/>
            <person name="Koll F."/>
            <person name="Le Moue A."/>
            <person name="Lepere C."/>
            <person name="Malinsky S."/>
            <person name="Nowacki M."/>
            <person name="Nowak J.K."/>
            <person name="Plattner H."/>
            <person name="Poulain J."/>
            <person name="Ruiz F."/>
            <person name="Serrano V."/>
            <person name="Zagulski M."/>
            <person name="Dessen P."/>
            <person name="Betermier M."/>
            <person name="Weissenbach J."/>
            <person name="Scarpelli C."/>
            <person name="Schachter V."/>
            <person name="Sperling L."/>
            <person name="Meyer E."/>
            <person name="Cohen J."/>
            <person name="Wincker P."/>
        </authorList>
    </citation>
    <scope>NUCLEOTIDE SEQUENCE [LARGE SCALE GENOMIC DNA]</scope>
    <source>
        <strain evidence="2 3">Stock d4-2</strain>
    </source>
</reference>
<keyword evidence="3" id="KW-1185">Reference proteome</keyword>
<sequence>MNQRQIQRQDHKLQKQPSYSITICINKQYYLNLQHLNEQARLILILELIAGWFDIEPFRDQISFKTLQIKFRQEKQQKQRMNNSLECKTAFTFQNKMLINLRTNPKSKKLMAKKVQQDLVILNLEKKPLNNVLQIFVILKIILYLNSLFNVYNQKDNLQLIMQNL</sequence>
<dbReference type="HOGENOM" id="CLU_1614008_0_0_1"/>
<keyword evidence="1" id="KW-0472">Membrane</keyword>
<proteinExistence type="predicted"/>
<dbReference type="KEGG" id="ptm:GSPATT00003926001"/>
<dbReference type="InParanoid" id="A0ECP0"/>
<feature type="transmembrane region" description="Helical" evidence="1">
    <location>
        <begin position="132"/>
        <end position="152"/>
    </location>
</feature>
<dbReference type="GeneID" id="5046239"/>
<gene>
    <name evidence="2" type="ORF">GSPATT00003926001</name>
</gene>
<protein>
    <recommendedName>
        <fullName evidence="4">Transmembrane protein</fullName>
    </recommendedName>
</protein>
<dbReference type="AlphaFoldDB" id="A0ECP0"/>
<organism evidence="2 3">
    <name type="scientific">Paramecium tetraurelia</name>
    <dbReference type="NCBI Taxonomy" id="5888"/>
    <lineage>
        <taxon>Eukaryota</taxon>
        <taxon>Sar</taxon>
        <taxon>Alveolata</taxon>
        <taxon>Ciliophora</taxon>
        <taxon>Intramacronucleata</taxon>
        <taxon>Oligohymenophorea</taxon>
        <taxon>Peniculida</taxon>
        <taxon>Parameciidae</taxon>
        <taxon>Paramecium</taxon>
    </lineage>
</organism>
<keyword evidence="1" id="KW-0812">Transmembrane</keyword>